<dbReference type="HOGENOM" id="CLU_2914353_0_0_9"/>
<gene>
    <name evidence="1" type="ORF">CLOLEP_00118</name>
</gene>
<comment type="caution">
    <text evidence="1">The sequence shown here is derived from an EMBL/GenBank/DDBJ whole genome shotgun (WGS) entry which is preliminary data.</text>
</comment>
<organism evidence="1 2">
    <name type="scientific">[Clostridium] leptum DSM 753</name>
    <dbReference type="NCBI Taxonomy" id="428125"/>
    <lineage>
        <taxon>Bacteria</taxon>
        <taxon>Bacillati</taxon>
        <taxon>Bacillota</taxon>
        <taxon>Clostridia</taxon>
        <taxon>Eubacteriales</taxon>
        <taxon>Oscillospiraceae</taxon>
        <taxon>Oscillospiraceae incertae sedis</taxon>
    </lineage>
</organism>
<dbReference type="Proteomes" id="UP000003490">
    <property type="component" value="Unassembled WGS sequence"/>
</dbReference>
<reference evidence="1 2" key="1">
    <citation type="submission" date="2007-08" db="EMBL/GenBank/DDBJ databases">
        <title>Draft genome sequence of Clostridium leptum (DSM 753).</title>
        <authorList>
            <person name="Sudarsanam P."/>
            <person name="Ley R."/>
            <person name="Guruge J."/>
            <person name="Turnbaugh P.J."/>
            <person name="Mahowald M."/>
            <person name="Liep D."/>
            <person name="Gordon J."/>
        </authorList>
    </citation>
    <scope>NUCLEOTIDE SEQUENCE [LARGE SCALE GENOMIC DNA]</scope>
    <source>
        <strain evidence="1 2">DSM 753</strain>
    </source>
</reference>
<sequence length="61" mass="7246">MVFSLLGIIRKFPLNLIFRYHIIVIQPGQKVNEIPRIYAYLLTISPELHIIKRLFRLISLL</sequence>
<evidence type="ECO:0000313" key="1">
    <source>
        <dbReference type="EMBL" id="EDO63131.1"/>
    </source>
</evidence>
<accession>A7VNJ4</accession>
<proteinExistence type="predicted"/>
<dbReference type="AlphaFoldDB" id="A7VNJ4"/>
<name>A7VNJ4_9FIRM</name>
<protein>
    <submittedName>
        <fullName evidence="1">Uncharacterized protein</fullName>
    </submittedName>
</protein>
<reference evidence="1 2" key="2">
    <citation type="submission" date="2007-08" db="EMBL/GenBank/DDBJ databases">
        <authorList>
            <person name="Fulton L."/>
            <person name="Clifton S."/>
            <person name="Fulton B."/>
            <person name="Xu J."/>
            <person name="Minx P."/>
            <person name="Pepin K.H."/>
            <person name="Johnson M."/>
            <person name="Thiruvilangam P."/>
            <person name="Bhonagiri V."/>
            <person name="Nash W.E."/>
            <person name="Wang C."/>
            <person name="Mardis E.R."/>
            <person name="Wilson R.K."/>
        </authorList>
    </citation>
    <scope>NUCLEOTIDE SEQUENCE [LARGE SCALE GENOMIC DNA]</scope>
    <source>
        <strain evidence="1 2">DSM 753</strain>
    </source>
</reference>
<dbReference type="EMBL" id="ABCB02000006">
    <property type="protein sequence ID" value="EDO63131.1"/>
    <property type="molecule type" value="Genomic_DNA"/>
</dbReference>
<evidence type="ECO:0000313" key="2">
    <source>
        <dbReference type="Proteomes" id="UP000003490"/>
    </source>
</evidence>